<dbReference type="Gene3D" id="3.30.710.10">
    <property type="entry name" value="Potassium Channel Kv1.1, Chain A"/>
    <property type="match status" value="1"/>
</dbReference>
<dbReference type="SMART" id="SM01117">
    <property type="entry name" value="Cyt-b5"/>
    <property type="match status" value="1"/>
</dbReference>
<dbReference type="PANTHER" id="PTHR19359:SF95">
    <property type="entry name" value="CYTOCHROME B5 TYPE B"/>
    <property type="match status" value="1"/>
</dbReference>
<sequence length="514" mass="57585">MPWTANNNQAGEIRAPAITAALRAKKLRDSESAGPLRTYSQSLRVLALDELAGVDPSAVRFCALLHPDDFPTLLDGADDIASRTEFIFPRVYAQFVIPVRPCDAAPHGCVALSQVQMINLELCVGQVEQWTLFQEKVPTINAIAIEIRPLPVKAAGRSGDDSDDDEDGDDEDDNEEETMGAVPSKVVTDAKDFATAFAKYTWQRILTENERLVLTYKDGREYFVRVLEIDAEDESETEFTMPDSFRGIVDEETQVFVSADSGENDASFELLNASVFSATNSLASQRTDVVTVITNDEEEFPVKKKLLFPCIKLSSAVLSGKGVHKDSSTTIEVDIDCLTFDRVLLYLEHEARNDGTEFQFDPSHAEDLLTAATKVGCIGLQEVCQKRLGEFETRVRKESIRWQEVVRRNNSGEVWLVMLGMVFDVTRWLPEHPGGSIIIPEQAVNVDCTVMFEIYHSSRQSFRYLKQFYIGEIDEADLELIPSSAEKPSAAFIEELRQYTTWRITPQVSTFKSF</sequence>
<dbReference type="STRING" id="431595.K3WRJ9"/>
<dbReference type="AlphaFoldDB" id="K3WRJ9"/>
<protein>
    <recommendedName>
        <fullName evidence="6">Cytochrome b5 heme-binding domain-containing protein</fullName>
    </recommendedName>
</protein>
<dbReference type="VEuPathDB" id="FungiDB:PYU1_G007577"/>
<dbReference type="InterPro" id="IPR050668">
    <property type="entry name" value="Cytochrome_b5"/>
</dbReference>
<reference evidence="7" key="3">
    <citation type="submission" date="2015-02" db="UniProtKB">
        <authorList>
            <consortium name="EnsemblProtists"/>
        </authorList>
    </citation>
    <scope>IDENTIFICATION</scope>
    <source>
        <strain evidence="7">DAOM BR144</strain>
    </source>
</reference>
<dbReference type="InterPro" id="IPR036400">
    <property type="entry name" value="Cyt_B5-like_heme/steroid_sf"/>
</dbReference>
<evidence type="ECO:0000313" key="8">
    <source>
        <dbReference type="Proteomes" id="UP000019132"/>
    </source>
</evidence>
<dbReference type="InterPro" id="IPR011333">
    <property type="entry name" value="SKP1/BTB/POZ_sf"/>
</dbReference>
<keyword evidence="1" id="KW-0349">Heme</keyword>
<dbReference type="Gene3D" id="3.10.120.10">
    <property type="entry name" value="Cytochrome b5-like heme/steroid binding domain"/>
    <property type="match status" value="1"/>
</dbReference>
<dbReference type="SUPFAM" id="SSF55856">
    <property type="entry name" value="Cytochrome b5-like heme/steroid binding domain"/>
    <property type="match status" value="1"/>
</dbReference>
<reference evidence="8" key="1">
    <citation type="journal article" date="2010" name="Genome Biol.">
        <title>Genome sequence of the necrotrophic plant pathogen Pythium ultimum reveals original pathogenicity mechanisms and effector repertoire.</title>
        <authorList>
            <person name="Levesque C.A."/>
            <person name="Brouwer H."/>
            <person name="Cano L."/>
            <person name="Hamilton J.P."/>
            <person name="Holt C."/>
            <person name="Huitema E."/>
            <person name="Raffaele S."/>
            <person name="Robideau G.P."/>
            <person name="Thines M."/>
            <person name="Win J."/>
            <person name="Zerillo M.M."/>
            <person name="Beakes G.W."/>
            <person name="Boore J.L."/>
            <person name="Busam D."/>
            <person name="Dumas B."/>
            <person name="Ferriera S."/>
            <person name="Fuerstenberg S.I."/>
            <person name="Gachon C.M."/>
            <person name="Gaulin E."/>
            <person name="Govers F."/>
            <person name="Grenville-Briggs L."/>
            <person name="Horner N."/>
            <person name="Hostetler J."/>
            <person name="Jiang R.H."/>
            <person name="Johnson J."/>
            <person name="Krajaejun T."/>
            <person name="Lin H."/>
            <person name="Meijer H.J."/>
            <person name="Moore B."/>
            <person name="Morris P."/>
            <person name="Phuntmart V."/>
            <person name="Puiu D."/>
            <person name="Shetty J."/>
            <person name="Stajich J.E."/>
            <person name="Tripathy S."/>
            <person name="Wawra S."/>
            <person name="van West P."/>
            <person name="Whitty B.R."/>
            <person name="Coutinho P.M."/>
            <person name="Henrissat B."/>
            <person name="Martin F."/>
            <person name="Thomas P.D."/>
            <person name="Tyler B.M."/>
            <person name="De Vries R.P."/>
            <person name="Kamoun S."/>
            <person name="Yandell M."/>
            <person name="Tisserat N."/>
            <person name="Buell C.R."/>
        </authorList>
    </citation>
    <scope>NUCLEOTIDE SEQUENCE</scope>
    <source>
        <strain evidence="8">DAOM:BR144</strain>
    </source>
</reference>
<keyword evidence="3" id="KW-0408">Iron</keyword>
<dbReference type="EMBL" id="GL376585">
    <property type="status" value="NOT_ANNOTATED_CDS"/>
    <property type="molecule type" value="Genomic_DNA"/>
</dbReference>
<organism evidence="7 8">
    <name type="scientific">Globisporangium ultimum (strain ATCC 200006 / CBS 805.95 / DAOM BR144)</name>
    <name type="common">Pythium ultimum</name>
    <dbReference type="NCBI Taxonomy" id="431595"/>
    <lineage>
        <taxon>Eukaryota</taxon>
        <taxon>Sar</taxon>
        <taxon>Stramenopiles</taxon>
        <taxon>Oomycota</taxon>
        <taxon>Peronosporomycetes</taxon>
        <taxon>Pythiales</taxon>
        <taxon>Pythiaceae</taxon>
        <taxon>Globisporangium</taxon>
    </lineage>
</organism>
<dbReference type="InterPro" id="IPR001199">
    <property type="entry name" value="Cyt_B5-like_heme/steroid-bd"/>
</dbReference>
<reference evidence="8" key="2">
    <citation type="submission" date="2010-04" db="EMBL/GenBank/DDBJ databases">
        <authorList>
            <person name="Buell R."/>
            <person name="Hamilton J."/>
            <person name="Hostetler J."/>
        </authorList>
    </citation>
    <scope>NUCLEOTIDE SEQUENCE [LARGE SCALE GENOMIC DNA]</scope>
    <source>
        <strain evidence="8">DAOM:BR144</strain>
    </source>
</reference>
<dbReference type="HOGENOM" id="CLU_044545_0_0_1"/>
<dbReference type="Proteomes" id="UP000019132">
    <property type="component" value="Unassembled WGS sequence"/>
</dbReference>
<dbReference type="PROSITE" id="PS50255">
    <property type="entry name" value="CYTOCHROME_B5_2"/>
    <property type="match status" value="1"/>
</dbReference>
<feature type="region of interest" description="Disordered" evidence="5">
    <location>
        <begin position="154"/>
        <end position="184"/>
    </location>
</feature>
<keyword evidence="2" id="KW-0479">Metal-binding</keyword>
<comment type="similarity">
    <text evidence="4">Belongs to the cytochrome b5 family.</text>
</comment>
<feature type="domain" description="Cytochrome b5 heme-binding" evidence="6">
    <location>
        <begin position="397"/>
        <end position="474"/>
    </location>
</feature>
<accession>K3WRJ9</accession>
<dbReference type="GO" id="GO:0016020">
    <property type="term" value="C:membrane"/>
    <property type="evidence" value="ECO:0007669"/>
    <property type="project" value="TreeGrafter"/>
</dbReference>
<dbReference type="GO" id="GO:0020037">
    <property type="term" value="F:heme binding"/>
    <property type="evidence" value="ECO:0007669"/>
    <property type="project" value="TreeGrafter"/>
</dbReference>
<feature type="compositionally biased region" description="Acidic residues" evidence="5">
    <location>
        <begin position="161"/>
        <end position="178"/>
    </location>
</feature>
<dbReference type="Pfam" id="PF00173">
    <property type="entry name" value="Cyt-b5"/>
    <property type="match status" value="1"/>
</dbReference>
<evidence type="ECO:0000256" key="5">
    <source>
        <dbReference type="SAM" id="MobiDB-lite"/>
    </source>
</evidence>
<dbReference type="eggNOG" id="KOG0537">
    <property type="taxonomic scope" value="Eukaryota"/>
</dbReference>
<evidence type="ECO:0000256" key="1">
    <source>
        <dbReference type="ARBA" id="ARBA00022617"/>
    </source>
</evidence>
<evidence type="ECO:0000313" key="7">
    <source>
        <dbReference type="EnsemblProtists" id="PYU1_T007593"/>
    </source>
</evidence>
<proteinExistence type="inferred from homology"/>
<dbReference type="OMA" id="DETEFTM"/>
<name>K3WRJ9_GLOUD</name>
<dbReference type="InParanoid" id="K3WRJ9"/>
<dbReference type="GO" id="GO:0046872">
    <property type="term" value="F:metal ion binding"/>
    <property type="evidence" value="ECO:0007669"/>
    <property type="project" value="UniProtKB-KW"/>
</dbReference>
<dbReference type="EnsemblProtists" id="PYU1_T007593">
    <property type="protein sequence ID" value="PYU1_T007593"/>
    <property type="gene ID" value="PYU1_G007577"/>
</dbReference>
<evidence type="ECO:0000256" key="4">
    <source>
        <dbReference type="ARBA" id="ARBA00038168"/>
    </source>
</evidence>
<keyword evidence="8" id="KW-1185">Reference proteome</keyword>
<evidence type="ECO:0000259" key="6">
    <source>
        <dbReference type="PROSITE" id="PS50255"/>
    </source>
</evidence>
<dbReference type="PANTHER" id="PTHR19359">
    <property type="entry name" value="CYTOCHROME B5"/>
    <property type="match status" value="1"/>
</dbReference>
<evidence type="ECO:0000256" key="2">
    <source>
        <dbReference type="ARBA" id="ARBA00022723"/>
    </source>
</evidence>
<evidence type="ECO:0000256" key="3">
    <source>
        <dbReference type="ARBA" id="ARBA00023004"/>
    </source>
</evidence>